<keyword evidence="3" id="KW-1185">Reference proteome</keyword>
<dbReference type="RefSeq" id="WP_367640396.1">
    <property type="nucleotide sequence ID" value="NZ_JBFNQN010000016.1"/>
</dbReference>
<accession>A0ABV3PC13</accession>
<dbReference type="InterPro" id="IPR037883">
    <property type="entry name" value="Knr4/Smi1-like_sf"/>
</dbReference>
<dbReference type="PANTHER" id="PTHR47432">
    <property type="entry name" value="CELL WALL ASSEMBLY REGULATOR SMI1"/>
    <property type="match status" value="1"/>
</dbReference>
<dbReference type="SUPFAM" id="SSF160631">
    <property type="entry name" value="SMI1/KNR4-like"/>
    <property type="match status" value="1"/>
</dbReference>
<dbReference type="PANTHER" id="PTHR47432:SF1">
    <property type="entry name" value="CELL WALL ASSEMBLY REGULATOR SMI1"/>
    <property type="match status" value="1"/>
</dbReference>
<feature type="domain" description="Knr4/Smi1-like" evidence="1">
    <location>
        <begin position="34"/>
        <end position="185"/>
    </location>
</feature>
<dbReference type="EMBL" id="JBFNQN010000016">
    <property type="protein sequence ID" value="MEW9267169.1"/>
    <property type="molecule type" value="Genomic_DNA"/>
</dbReference>
<dbReference type="Proteomes" id="UP001555826">
    <property type="component" value="Unassembled WGS sequence"/>
</dbReference>
<dbReference type="InterPro" id="IPR018958">
    <property type="entry name" value="Knr4/Smi1-like_dom"/>
</dbReference>
<dbReference type="InterPro" id="IPR051873">
    <property type="entry name" value="KNR4/SMI1_regulator"/>
</dbReference>
<name>A0ABV3PC13_9ACTN</name>
<gene>
    <name evidence="2" type="ORF">AB1207_20650</name>
</gene>
<evidence type="ECO:0000313" key="2">
    <source>
        <dbReference type="EMBL" id="MEW9267169.1"/>
    </source>
</evidence>
<organism evidence="2 3">
    <name type="scientific">Kineococcus endophyticus</name>
    <dbReference type="NCBI Taxonomy" id="1181883"/>
    <lineage>
        <taxon>Bacteria</taxon>
        <taxon>Bacillati</taxon>
        <taxon>Actinomycetota</taxon>
        <taxon>Actinomycetes</taxon>
        <taxon>Kineosporiales</taxon>
        <taxon>Kineosporiaceae</taxon>
        <taxon>Kineococcus</taxon>
    </lineage>
</organism>
<proteinExistence type="predicted"/>
<reference evidence="2 3" key="1">
    <citation type="submission" date="2024-07" db="EMBL/GenBank/DDBJ databases">
        <authorList>
            <person name="Thanompreechachai J."/>
            <person name="Duangmal K."/>
        </authorList>
    </citation>
    <scope>NUCLEOTIDE SEQUENCE [LARGE SCALE GENOMIC DNA]</scope>
    <source>
        <strain evidence="2 3">KCTC 19886</strain>
    </source>
</reference>
<comment type="caution">
    <text evidence="2">The sequence shown here is derived from an EMBL/GenBank/DDBJ whole genome shotgun (WGS) entry which is preliminary data.</text>
</comment>
<protein>
    <submittedName>
        <fullName evidence="2">SMI1/KNR4 family protein</fullName>
    </submittedName>
</protein>
<evidence type="ECO:0000313" key="3">
    <source>
        <dbReference type="Proteomes" id="UP001555826"/>
    </source>
</evidence>
<evidence type="ECO:0000259" key="1">
    <source>
        <dbReference type="SMART" id="SM00860"/>
    </source>
</evidence>
<dbReference type="Gene3D" id="3.40.1580.10">
    <property type="entry name" value="SMI1/KNR4-like"/>
    <property type="match status" value="1"/>
</dbReference>
<sequence>MTDESDSAGVVERTRAAFERVLRLVPGDPLLNPPATDAQLDAAQAHLGRSLPADVRALYRLTDGQVQYRHDDPRWAAGLVAGEPLLPLAEVLLQWDQWAGFEGETGFDEFASSAPEGFVHAKYSVRGWIPLTHDGGGNHVGVDLDPDVRGTVGQVITFGRDDDQHQVLAPSLLSYLDQLADLLEQGLGVPGDEDGPWSLRVPPRTSPYSLFRAEG</sequence>
<dbReference type="Pfam" id="PF09346">
    <property type="entry name" value="SMI1_KNR4"/>
    <property type="match status" value="1"/>
</dbReference>
<dbReference type="SMART" id="SM00860">
    <property type="entry name" value="SMI1_KNR4"/>
    <property type="match status" value="1"/>
</dbReference>